<comment type="caution">
    <text evidence="4">The sequence shown here is derived from an EMBL/GenBank/DDBJ whole genome shotgun (WGS) entry which is preliminary data.</text>
</comment>
<evidence type="ECO:0000256" key="3">
    <source>
        <dbReference type="RuleBase" id="RU003939"/>
    </source>
</evidence>
<evidence type="ECO:0000313" key="5">
    <source>
        <dbReference type="Proteomes" id="UP000600139"/>
    </source>
</evidence>
<evidence type="ECO:0000313" key="4">
    <source>
        <dbReference type="EMBL" id="MBK1816589.1"/>
    </source>
</evidence>
<dbReference type="PANTHER" id="PTHR33175:SF2">
    <property type="entry name" value="INTEGRATION HOST FACTOR SUBUNIT ALPHA"/>
    <property type="match status" value="1"/>
</dbReference>
<keyword evidence="2" id="KW-0238">DNA-binding</keyword>
<dbReference type="Proteomes" id="UP000600139">
    <property type="component" value="Unassembled WGS sequence"/>
</dbReference>
<comment type="similarity">
    <text evidence="1 3">Belongs to the bacterial histone-like protein family.</text>
</comment>
<dbReference type="InterPro" id="IPR000119">
    <property type="entry name" value="Hist_DNA-bd"/>
</dbReference>
<dbReference type="GO" id="GO:0003677">
    <property type="term" value="F:DNA binding"/>
    <property type="evidence" value="ECO:0007669"/>
    <property type="project" value="UniProtKB-KW"/>
</dbReference>
<proteinExistence type="inferred from homology"/>
<dbReference type="EMBL" id="JAENIK010000011">
    <property type="protein sequence ID" value="MBK1816589.1"/>
    <property type="molecule type" value="Genomic_DNA"/>
</dbReference>
<dbReference type="InterPro" id="IPR010992">
    <property type="entry name" value="IHF-like_DNA-bd_dom_sf"/>
</dbReference>
<reference evidence="4" key="1">
    <citation type="submission" date="2021-01" db="EMBL/GenBank/DDBJ databases">
        <title>Modified the classification status of verrucomicrobia.</title>
        <authorList>
            <person name="Feng X."/>
        </authorList>
    </citation>
    <scope>NUCLEOTIDE SEQUENCE</scope>
    <source>
        <strain evidence="4">JCM 18052</strain>
    </source>
</reference>
<keyword evidence="5" id="KW-1185">Reference proteome</keyword>
<dbReference type="SUPFAM" id="SSF47729">
    <property type="entry name" value="IHF-like DNA-binding proteins"/>
    <property type="match status" value="1"/>
</dbReference>
<accession>A0A934R7M0</accession>
<sequence>MATITKRELVIKITDQLGAKGLEITQQDVLEVVQTLIDEITESLAHGDTVVMRNFGAFQVREMKAKIGRNPKDPGKDVPIPARAAVKFKPGKEMKEKVATTLQVIRERKA</sequence>
<evidence type="ECO:0000256" key="1">
    <source>
        <dbReference type="ARBA" id="ARBA00010529"/>
    </source>
</evidence>
<name>A0A934R7M0_9BACT</name>
<evidence type="ECO:0000256" key="2">
    <source>
        <dbReference type="ARBA" id="ARBA00023125"/>
    </source>
</evidence>
<dbReference type="GO" id="GO:0005829">
    <property type="term" value="C:cytosol"/>
    <property type="evidence" value="ECO:0007669"/>
    <property type="project" value="TreeGrafter"/>
</dbReference>
<dbReference type="AlphaFoldDB" id="A0A934R7M0"/>
<dbReference type="Gene3D" id="4.10.520.10">
    <property type="entry name" value="IHF-like DNA-binding proteins"/>
    <property type="match status" value="1"/>
</dbReference>
<dbReference type="RefSeq" id="WP_200351522.1">
    <property type="nucleotide sequence ID" value="NZ_BAABHZ010000006.1"/>
</dbReference>
<dbReference type="Pfam" id="PF00216">
    <property type="entry name" value="Bac_DNA_binding"/>
    <property type="match status" value="1"/>
</dbReference>
<dbReference type="CDD" id="cd13836">
    <property type="entry name" value="IHF_B"/>
    <property type="match status" value="1"/>
</dbReference>
<dbReference type="SMART" id="SM00411">
    <property type="entry name" value="BHL"/>
    <property type="match status" value="1"/>
</dbReference>
<organism evidence="4 5">
    <name type="scientific">Luteolibacter yonseiensis</name>
    <dbReference type="NCBI Taxonomy" id="1144680"/>
    <lineage>
        <taxon>Bacteria</taxon>
        <taxon>Pseudomonadati</taxon>
        <taxon>Verrucomicrobiota</taxon>
        <taxon>Verrucomicrobiia</taxon>
        <taxon>Verrucomicrobiales</taxon>
        <taxon>Verrucomicrobiaceae</taxon>
        <taxon>Luteolibacter</taxon>
    </lineage>
</organism>
<dbReference type="PRINTS" id="PR01727">
    <property type="entry name" value="DNABINDINGHU"/>
</dbReference>
<dbReference type="GO" id="GO:0030527">
    <property type="term" value="F:structural constituent of chromatin"/>
    <property type="evidence" value="ECO:0007669"/>
    <property type="project" value="InterPro"/>
</dbReference>
<protein>
    <submittedName>
        <fullName evidence="4">Integration host factor subunit beta</fullName>
    </submittedName>
</protein>
<gene>
    <name evidence="4" type="ORF">JIN84_13265</name>
</gene>
<dbReference type="PANTHER" id="PTHR33175">
    <property type="entry name" value="DNA-BINDING PROTEIN HU"/>
    <property type="match status" value="1"/>
</dbReference>